<evidence type="ECO:0000256" key="2">
    <source>
        <dbReference type="ARBA" id="ARBA00022614"/>
    </source>
</evidence>
<feature type="region of interest" description="Disordered" evidence="4">
    <location>
        <begin position="1"/>
        <end position="26"/>
    </location>
</feature>
<evidence type="ECO:0000256" key="3">
    <source>
        <dbReference type="ARBA" id="ARBA00022737"/>
    </source>
</evidence>
<evidence type="ECO:0000313" key="5">
    <source>
        <dbReference type="EMBL" id="KAJ6359630.1"/>
    </source>
</evidence>
<proteinExistence type="inferred from homology"/>
<keyword evidence="6" id="KW-1185">Reference proteome</keyword>
<dbReference type="InterPro" id="IPR001611">
    <property type="entry name" value="Leu-rich_rpt"/>
</dbReference>
<dbReference type="PANTHER" id="PTHR48062:SF21">
    <property type="entry name" value="RECEPTOR-LIKE PROTEIN 12"/>
    <property type="match status" value="1"/>
</dbReference>
<evidence type="ECO:0000256" key="4">
    <source>
        <dbReference type="SAM" id="MobiDB-lite"/>
    </source>
</evidence>
<dbReference type="Gene3D" id="3.80.10.10">
    <property type="entry name" value="Ribonuclease Inhibitor"/>
    <property type="match status" value="1"/>
</dbReference>
<evidence type="ECO:0000313" key="6">
    <source>
        <dbReference type="Proteomes" id="UP001141253"/>
    </source>
</evidence>
<keyword evidence="2" id="KW-0433">Leucine-rich repeat</keyword>
<keyword evidence="3" id="KW-0677">Repeat</keyword>
<accession>A0ABQ9ATU3</accession>
<dbReference type="InterPro" id="IPR051502">
    <property type="entry name" value="RLP_Defense_Trigger"/>
</dbReference>
<dbReference type="InterPro" id="IPR032675">
    <property type="entry name" value="LRR_dom_sf"/>
</dbReference>
<protein>
    <submittedName>
        <fullName evidence="5">Uncharacterized protein</fullName>
    </submittedName>
</protein>
<comment type="similarity">
    <text evidence="1">Belongs to the RLP family.</text>
</comment>
<organism evidence="5 6">
    <name type="scientific">Salix suchowensis</name>
    <dbReference type="NCBI Taxonomy" id="1278906"/>
    <lineage>
        <taxon>Eukaryota</taxon>
        <taxon>Viridiplantae</taxon>
        <taxon>Streptophyta</taxon>
        <taxon>Embryophyta</taxon>
        <taxon>Tracheophyta</taxon>
        <taxon>Spermatophyta</taxon>
        <taxon>Magnoliopsida</taxon>
        <taxon>eudicotyledons</taxon>
        <taxon>Gunneridae</taxon>
        <taxon>Pentapetalae</taxon>
        <taxon>rosids</taxon>
        <taxon>fabids</taxon>
        <taxon>Malpighiales</taxon>
        <taxon>Salicaceae</taxon>
        <taxon>Saliceae</taxon>
        <taxon>Salix</taxon>
    </lineage>
</organism>
<gene>
    <name evidence="5" type="ORF">OIU77_003773</name>
</gene>
<evidence type="ECO:0000256" key="1">
    <source>
        <dbReference type="ARBA" id="ARBA00009592"/>
    </source>
</evidence>
<name>A0ABQ9ATU3_9ROSI</name>
<dbReference type="EMBL" id="JAPFFI010000015">
    <property type="protein sequence ID" value="KAJ6359630.1"/>
    <property type="molecule type" value="Genomic_DNA"/>
</dbReference>
<sequence>MSGIDLSCNRFTGKTPPEPLPPMSLQHSPTRIEKIQSLDLFYNSSNGRIPPQLHSLAVFRSLSGKTTEKRGQFGTFDETICERNHPCLMIEMENKKMMGSWTWIISFL</sequence>
<reference evidence="5" key="1">
    <citation type="submission" date="2022-10" db="EMBL/GenBank/DDBJ databases">
        <authorList>
            <person name="Hyden B.L."/>
            <person name="Feng K."/>
            <person name="Yates T."/>
            <person name="Jawdy S."/>
            <person name="Smart L.B."/>
            <person name="Muchero W."/>
        </authorList>
    </citation>
    <scope>NUCLEOTIDE SEQUENCE</scope>
    <source>
        <tissue evidence="5">Shoot tip</tissue>
    </source>
</reference>
<comment type="caution">
    <text evidence="5">The sequence shown here is derived from an EMBL/GenBank/DDBJ whole genome shotgun (WGS) entry which is preliminary data.</text>
</comment>
<reference evidence="5" key="2">
    <citation type="journal article" date="2023" name="Int. J. Mol. Sci.">
        <title>De Novo Assembly and Annotation of 11 Diverse Shrub Willow (Salix) Genomes Reveals Novel Gene Organization in Sex-Linked Regions.</title>
        <authorList>
            <person name="Hyden B."/>
            <person name="Feng K."/>
            <person name="Yates T.B."/>
            <person name="Jawdy S."/>
            <person name="Cereghino C."/>
            <person name="Smart L.B."/>
            <person name="Muchero W."/>
        </authorList>
    </citation>
    <scope>NUCLEOTIDE SEQUENCE</scope>
    <source>
        <tissue evidence="5">Shoot tip</tissue>
    </source>
</reference>
<dbReference type="Pfam" id="PF00560">
    <property type="entry name" value="LRR_1"/>
    <property type="match status" value="1"/>
</dbReference>
<dbReference type="PANTHER" id="PTHR48062">
    <property type="entry name" value="RECEPTOR-LIKE PROTEIN 14"/>
    <property type="match status" value="1"/>
</dbReference>
<dbReference type="Proteomes" id="UP001141253">
    <property type="component" value="Chromosome 13"/>
</dbReference>